<evidence type="ECO:0000313" key="5">
    <source>
        <dbReference type="Proteomes" id="UP000198221"/>
    </source>
</evidence>
<keyword evidence="3" id="KW-0732">Signal</keyword>
<dbReference type="Gene3D" id="3.40.190.10">
    <property type="entry name" value="Periplasmic binding protein-like II"/>
    <property type="match status" value="2"/>
</dbReference>
<dbReference type="PANTHER" id="PTHR30061">
    <property type="entry name" value="MALTOSE-BINDING PERIPLASMIC PROTEIN"/>
    <property type="match status" value="1"/>
</dbReference>
<protein>
    <submittedName>
        <fullName evidence="4">Carbohydrate ABC transporter substrate-binding protein, CUT1 family (TC 3.A.1.1.-)</fullName>
    </submittedName>
</protein>
<dbReference type="Proteomes" id="UP000198221">
    <property type="component" value="Chromosome I"/>
</dbReference>
<gene>
    <name evidence="4" type="ORF">GA0070613_3235</name>
</gene>
<dbReference type="GO" id="GO:0055052">
    <property type="term" value="C:ATP-binding cassette (ABC) transporter complex, substrate-binding subunit-containing"/>
    <property type="evidence" value="ECO:0007669"/>
    <property type="project" value="TreeGrafter"/>
</dbReference>
<proteinExistence type="inferred from homology"/>
<dbReference type="CDD" id="cd14747">
    <property type="entry name" value="PBP2_MalE"/>
    <property type="match status" value="1"/>
</dbReference>
<dbReference type="GO" id="GO:1901982">
    <property type="term" value="F:maltose binding"/>
    <property type="evidence" value="ECO:0007669"/>
    <property type="project" value="TreeGrafter"/>
</dbReference>
<keyword evidence="2" id="KW-0813">Transport</keyword>
<dbReference type="PANTHER" id="PTHR30061:SF50">
    <property type="entry name" value="MALTOSE_MALTODEXTRIN-BINDING PERIPLASMIC PROTEIN"/>
    <property type="match status" value="1"/>
</dbReference>
<evidence type="ECO:0000256" key="3">
    <source>
        <dbReference type="ARBA" id="ARBA00022729"/>
    </source>
</evidence>
<reference evidence="5" key="1">
    <citation type="submission" date="2016-06" db="EMBL/GenBank/DDBJ databases">
        <authorList>
            <person name="Varghese N."/>
            <person name="Submissions Spin"/>
        </authorList>
    </citation>
    <scope>NUCLEOTIDE SEQUENCE [LARGE SCALE GENOMIC DNA]</scope>
    <source>
        <strain evidence="5">DSM 43819</strain>
    </source>
</reference>
<dbReference type="SUPFAM" id="SSF53850">
    <property type="entry name" value="Periplasmic binding protein-like II"/>
    <property type="match status" value="1"/>
</dbReference>
<dbReference type="EMBL" id="LT607754">
    <property type="protein sequence ID" value="SCG60375.1"/>
    <property type="molecule type" value="Genomic_DNA"/>
</dbReference>
<dbReference type="GO" id="GO:0042956">
    <property type="term" value="P:maltodextrin transmembrane transport"/>
    <property type="evidence" value="ECO:0007669"/>
    <property type="project" value="TreeGrafter"/>
</dbReference>
<accession>A0A1C5IPX8</accession>
<dbReference type="GO" id="GO:0015768">
    <property type="term" value="P:maltose transport"/>
    <property type="evidence" value="ECO:0007669"/>
    <property type="project" value="TreeGrafter"/>
</dbReference>
<evidence type="ECO:0000256" key="2">
    <source>
        <dbReference type="ARBA" id="ARBA00022448"/>
    </source>
</evidence>
<name>A0A1C5IPX8_9ACTN</name>
<sequence>MGVNRWKRLAPVTAIVASAAMVLSGCGGSGDDDQAADNSKLTVWMMGEGGDAQTKFLDGVETEFKKKHPETDVVVQYIPWLEAPKKFQAALAGGEGPDITELGNTETQGWAAQEALADVTDRFGGWSEGKDILPDLVKNAQLDGKQYGVPWYAGVRAIYYRTDWFAEAGVKPPTSWDELVATAKAVQAKKPGTYGIALPGNSELPFYSFLWAAGGDIATKQGDTWKSGYNTPEAQKAVKFWTDLVTVHKVAPPAAAGWNEVDARTQFATGKAAMAFAGSWQGGAMKKDNPEIEKVWGTFPIPGPDGKPAPAFAGGSDVALWKDSKRQDLAWDYLTVLLSKQKDQEFASSLNFFPVYQDLVGGGNYASDKVMAAFATTMQNTKLTPLTPKWVEVSRTKTVTQAMNSSVIKGQKTVEKATADAATEMESILNAK</sequence>
<dbReference type="AlphaFoldDB" id="A0A1C5IPX8"/>
<keyword evidence="5" id="KW-1185">Reference proteome</keyword>
<evidence type="ECO:0000256" key="1">
    <source>
        <dbReference type="ARBA" id="ARBA00008520"/>
    </source>
</evidence>
<dbReference type="PROSITE" id="PS51257">
    <property type="entry name" value="PROKAR_LIPOPROTEIN"/>
    <property type="match status" value="1"/>
</dbReference>
<comment type="similarity">
    <text evidence="1">Belongs to the bacterial solute-binding protein 1 family.</text>
</comment>
<evidence type="ECO:0000313" key="4">
    <source>
        <dbReference type="EMBL" id="SCG60375.1"/>
    </source>
</evidence>
<dbReference type="InterPro" id="IPR006059">
    <property type="entry name" value="SBP"/>
</dbReference>
<dbReference type="Pfam" id="PF01547">
    <property type="entry name" value="SBP_bac_1"/>
    <property type="match status" value="1"/>
</dbReference>
<organism evidence="4 5">
    <name type="scientific">Micromonospora inositola</name>
    <dbReference type="NCBI Taxonomy" id="47865"/>
    <lineage>
        <taxon>Bacteria</taxon>
        <taxon>Bacillati</taxon>
        <taxon>Actinomycetota</taxon>
        <taxon>Actinomycetes</taxon>
        <taxon>Micromonosporales</taxon>
        <taxon>Micromonosporaceae</taxon>
        <taxon>Micromonospora</taxon>
    </lineage>
</organism>